<dbReference type="InterPro" id="IPR036280">
    <property type="entry name" value="Multihaem_cyt_sf"/>
</dbReference>
<protein>
    <submittedName>
        <fullName evidence="2">Putative tetraheme cytochrome c protein</fullName>
    </submittedName>
</protein>
<sequence>MIKNMKNINIFSIAFLIVFSSGLLGEGQSEIPEPDALPLQETYLNGNREEKSQQCSKEVASTLGEECSSCHNEDVTDFTEKGEKAKEDMKAAVAIGVKCDYCHAGKEQFTEKKEIAIKMFALSEMMGTECNYCHAGKDILTLEGKTAKTAMILQEWAKTGNKKCLDCHVEKKQFELNFHGWEVLNAQKGLMGM</sequence>
<dbReference type="EMBL" id="MAYW01000102">
    <property type="protein sequence ID" value="ODS31661.1"/>
    <property type="molecule type" value="Genomic_DNA"/>
</dbReference>
<feature type="domain" description="NapC/NirT cytochrome c N-terminal" evidence="1">
    <location>
        <begin position="44"/>
        <end position="105"/>
    </location>
</feature>
<reference evidence="2 3" key="1">
    <citation type="submission" date="2016-07" db="EMBL/GenBank/DDBJ databases">
        <title>Draft genome of Scalindua rubra, obtained from a brine-seawater interface in the Red Sea, sheds light on salt adaptation in anammox bacteria.</title>
        <authorList>
            <person name="Speth D.R."/>
            <person name="Lagkouvardos I."/>
            <person name="Wang Y."/>
            <person name="Qian P.-Y."/>
            <person name="Dutilh B.E."/>
            <person name="Jetten M.S."/>
        </authorList>
    </citation>
    <scope>NUCLEOTIDE SEQUENCE [LARGE SCALE GENOMIC DNA]</scope>
    <source>
        <strain evidence="2">BSI-1</strain>
    </source>
</reference>
<dbReference type="Pfam" id="PF03264">
    <property type="entry name" value="Cytochrom_NNT"/>
    <property type="match status" value="1"/>
</dbReference>
<evidence type="ECO:0000313" key="2">
    <source>
        <dbReference type="EMBL" id="ODS31661.1"/>
    </source>
</evidence>
<dbReference type="SUPFAM" id="SSF48695">
    <property type="entry name" value="Multiheme cytochromes"/>
    <property type="match status" value="1"/>
</dbReference>
<accession>A0A1E3X7P2</accession>
<evidence type="ECO:0000259" key="1">
    <source>
        <dbReference type="Pfam" id="PF03264"/>
    </source>
</evidence>
<name>A0A1E3X7P2_9BACT</name>
<comment type="caution">
    <text evidence="2">The sequence shown here is derived from an EMBL/GenBank/DDBJ whole genome shotgun (WGS) entry which is preliminary data.</text>
</comment>
<dbReference type="Proteomes" id="UP000094056">
    <property type="component" value="Unassembled WGS sequence"/>
</dbReference>
<organism evidence="2 3">
    <name type="scientific">Candidatus Scalindua rubra</name>
    <dbReference type="NCBI Taxonomy" id="1872076"/>
    <lineage>
        <taxon>Bacteria</taxon>
        <taxon>Pseudomonadati</taxon>
        <taxon>Planctomycetota</taxon>
        <taxon>Candidatus Brocadiia</taxon>
        <taxon>Candidatus Brocadiales</taxon>
        <taxon>Candidatus Scalinduaceae</taxon>
        <taxon>Candidatus Scalindua</taxon>
    </lineage>
</organism>
<dbReference type="Gene3D" id="3.90.10.10">
    <property type="entry name" value="Cytochrome C3"/>
    <property type="match status" value="1"/>
</dbReference>
<dbReference type="InterPro" id="IPR005126">
    <property type="entry name" value="NapC/NirT_cyt_c_N"/>
</dbReference>
<gene>
    <name evidence="2" type="ORF">SCARUB_03211</name>
</gene>
<proteinExistence type="predicted"/>
<evidence type="ECO:0000313" key="3">
    <source>
        <dbReference type="Proteomes" id="UP000094056"/>
    </source>
</evidence>
<dbReference type="AlphaFoldDB" id="A0A1E3X7P2"/>